<proteinExistence type="predicted"/>
<feature type="compositionally biased region" description="Basic and acidic residues" evidence="1">
    <location>
        <begin position="90"/>
        <end position="107"/>
    </location>
</feature>
<evidence type="ECO:0000313" key="3">
    <source>
        <dbReference type="Proteomes" id="UP001148786"/>
    </source>
</evidence>
<feature type="compositionally biased region" description="Low complexity" evidence="1">
    <location>
        <begin position="116"/>
        <end position="133"/>
    </location>
</feature>
<dbReference type="Proteomes" id="UP001148786">
    <property type="component" value="Unassembled WGS sequence"/>
</dbReference>
<evidence type="ECO:0000313" key="2">
    <source>
        <dbReference type="EMBL" id="KAJ3508167.1"/>
    </source>
</evidence>
<reference evidence="2" key="1">
    <citation type="submission" date="2022-07" db="EMBL/GenBank/DDBJ databases">
        <title>Genome Sequence of Agrocybe chaxingu.</title>
        <authorList>
            <person name="Buettner E."/>
        </authorList>
    </citation>
    <scope>NUCLEOTIDE SEQUENCE</scope>
    <source>
        <strain evidence="2">MP-N11</strain>
    </source>
</reference>
<dbReference type="OrthoDB" id="548295at2759"/>
<sequence length="192" mass="21139">MADENETVDWGLGEENQRESLRGTAVGLNADDCDDIDDIEDTVSLGDEDEDQGFYSYRPQDAPGYSEARKETSSKPPSSQRPVDKTGANDNRRTKHEGERDGQHHDMVPNSPPRPQNSSGSQSSPQRSQPNGNRMTHALPPKPVTAKVPYLPPSHPSIVEATSMISISPRAPRMGNSTLAKRRPLLLQQQDQ</sequence>
<name>A0A9W8MWY1_9AGAR</name>
<dbReference type="EMBL" id="JANKHO010000587">
    <property type="protein sequence ID" value="KAJ3508167.1"/>
    <property type="molecule type" value="Genomic_DNA"/>
</dbReference>
<keyword evidence="3" id="KW-1185">Reference proteome</keyword>
<accession>A0A9W8MWY1</accession>
<comment type="caution">
    <text evidence="2">The sequence shown here is derived from an EMBL/GenBank/DDBJ whole genome shotgun (WGS) entry which is preliminary data.</text>
</comment>
<feature type="compositionally biased region" description="Acidic residues" evidence="1">
    <location>
        <begin position="31"/>
        <end position="52"/>
    </location>
</feature>
<dbReference type="AlphaFoldDB" id="A0A9W8MWY1"/>
<feature type="region of interest" description="Disordered" evidence="1">
    <location>
        <begin position="1"/>
        <end position="151"/>
    </location>
</feature>
<evidence type="ECO:0000256" key="1">
    <source>
        <dbReference type="SAM" id="MobiDB-lite"/>
    </source>
</evidence>
<feature type="region of interest" description="Disordered" evidence="1">
    <location>
        <begin position="169"/>
        <end position="192"/>
    </location>
</feature>
<protein>
    <submittedName>
        <fullName evidence="2">Uncharacterized protein</fullName>
    </submittedName>
</protein>
<gene>
    <name evidence="2" type="ORF">NLJ89_g5903</name>
</gene>
<organism evidence="2 3">
    <name type="scientific">Agrocybe chaxingu</name>
    <dbReference type="NCBI Taxonomy" id="84603"/>
    <lineage>
        <taxon>Eukaryota</taxon>
        <taxon>Fungi</taxon>
        <taxon>Dikarya</taxon>
        <taxon>Basidiomycota</taxon>
        <taxon>Agaricomycotina</taxon>
        <taxon>Agaricomycetes</taxon>
        <taxon>Agaricomycetidae</taxon>
        <taxon>Agaricales</taxon>
        <taxon>Agaricineae</taxon>
        <taxon>Strophariaceae</taxon>
        <taxon>Agrocybe</taxon>
    </lineage>
</organism>